<comment type="subcellular location">
    <subcellularLocation>
        <location evidence="4">Cytoplasm</location>
    </subcellularLocation>
    <subcellularLocation>
        <location evidence="4">Nucleus</location>
    </subcellularLocation>
</comment>
<dbReference type="InterPro" id="IPR029055">
    <property type="entry name" value="Ntn_hydrolases_N"/>
</dbReference>
<dbReference type="CDD" id="cd03755">
    <property type="entry name" value="proteasome_alpha_type_7"/>
    <property type="match status" value="1"/>
</dbReference>
<evidence type="ECO:0000259" key="5">
    <source>
        <dbReference type="PROSITE" id="PS00388"/>
    </source>
</evidence>
<dbReference type="AlphaFoldDB" id="A0A7S3NRE4"/>
<dbReference type="GO" id="GO:0005634">
    <property type="term" value="C:nucleus"/>
    <property type="evidence" value="ECO:0007669"/>
    <property type="project" value="UniProtKB-SubCell"/>
</dbReference>
<dbReference type="Pfam" id="PF10584">
    <property type="entry name" value="Proteasome_A_N"/>
    <property type="match status" value="1"/>
</dbReference>
<evidence type="ECO:0000256" key="3">
    <source>
        <dbReference type="PROSITE-ProRule" id="PRU00808"/>
    </source>
</evidence>
<organism evidence="6">
    <name type="scientific">Aureoumbra lagunensis</name>
    <dbReference type="NCBI Taxonomy" id="44058"/>
    <lineage>
        <taxon>Eukaryota</taxon>
        <taxon>Sar</taxon>
        <taxon>Stramenopiles</taxon>
        <taxon>Ochrophyta</taxon>
        <taxon>Pelagophyceae</taxon>
        <taxon>Pelagomonadales</taxon>
        <taxon>Aureoumbra</taxon>
    </lineage>
</organism>
<dbReference type="GO" id="GO:0005737">
    <property type="term" value="C:cytoplasm"/>
    <property type="evidence" value="ECO:0007669"/>
    <property type="project" value="UniProtKB-SubCell"/>
</dbReference>
<sequence>MSYDRALTVFSPDGKLFQIDYAYEAVKKGAATVGLKGESCIVLGVERKAVAKLQEARTIRKVVKLDDKITLAFAGLTADARVLVQRARVEAQSYRLTCEDSPSVEYMARYLAQLLQRYTQRGGVRPFGVSAILAGFSSDNKPLMYQIDPSGTYFSWKANAIGGRNAKSMREFLEKSWKATLSDDEATTLCIKTLLEVVDSGSKNMEIVVISRDPNSGVQSETTLSDEKLDAIIATIEAERDETKGASATSADMKDD</sequence>
<dbReference type="EMBL" id="HBIJ01023193">
    <property type="protein sequence ID" value="CAE0374470.1"/>
    <property type="molecule type" value="Transcribed_RNA"/>
</dbReference>
<evidence type="ECO:0000256" key="1">
    <source>
        <dbReference type="ARBA" id="ARBA00022490"/>
    </source>
</evidence>
<dbReference type="InterPro" id="IPR000426">
    <property type="entry name" value="Proteasome_asu_N"/>
</dbReference>
<protein>
    <recommendedName>
        <fullName evidence="4">Proteasome subunit alpha type</fullName>
    </recommendedName>
</protein>
<evidence type="ECO:0000313" key="6">
    <source>
        <dbReference type="EMBL" id="CAE0374470.1"/>
    </source>
</evidence>
<dbReference type="GO" id="GO:0006511">
    <property type="term" value="P:ubiquitin-dependent protein catabolic process"/>
    <property type="evidence" value="ECO:0007669"/>
    <property type="project" value="InterPro"/>
</dbReference>
<keyword evidence="1 4" id="KW-0963">Cytoplasm</keyword>
<proteinExistence type="inferred from homology"/>
<evidence type="ECO:0000256" key="4">
    <source>
        <dbReference type="RuleBase" id="RU000551"/>
    </source>
</evidence>
<dbReference type="SUPFAM" id="SSF56235">
    <property type="entry name" value="N-terminal nucleophile aminohydrolases (Ntn hydrolases)"/>
    <property type="match status" value="1"/>
</dbReference>
<dbReference type="NCBIfam" id="NF003075">
    <property type="entry name" value="PRK03996.1"/>
    <property type="match status" value="1"/>
</dbReference>
<dbReference type="PROSITE" id="PS51475">
    <property type="entry name" value="PROTEASOME_ALPHA_2"/>
    <property type="match status" value="1"/>
</dbReference>
<dbReference type="InterPro" id="IPR050115">
    <property type="entry name" value="Proteasome_alpha"/>
</dbReference>
<dbReference type="PROSITE" id="PS00388">
    <property type="entry name" value="PROTEASOME_ALPHA_1"/>
    <property type="match status" value="1"/>
</dbReference>
<dbReference type="Pfam" id="PF00227">
    <property type="entry name" value="Proteasome"/>
    <property type="match status" value="1"/>
</dbReference>
<name>A0A7S3NRE4_9STRA</name>
<dbReference type="GO" id="GO:0019773">
    <property type="term" value="C:proteasome core complex, alpha-subunit complex"/>
    <property type="evidence" value="ECO:0007669"/>
    <property type="project" value="UniProtKB-UniRule"/>
</dbReference>
<dbReference type="FunFam" id="3.60.20.10:FF:000004">
    <property type="entry name" value="Proteasome subunit alpha type-4"/>
    <property type="match status" value="1"/>
</dbReference>
<dbReference type="Gene3D" id="3.60.20.10">
    <property type="entry name" value="Glutamine Phosphoribosylpyrophosphate, subunit 1, domain 1"/>
    <property type="match status" value="1"/>
</dbReference>
<comment type="subunit">
    <text evidence="4">The 26S proteasome consists of a 20S proteasome core and two 19S regulatory subunits.</text>
</comment>
<evidence type="ECO:0000256" key="2">
    <source>
        <dbReference type="ARBA" id="ARBA00022942"/>
    </source>
</evidence>
<feature type="domain" description="Proteasome alpha-type subunits" evidence="5">
    <location>
        <begin position="3"/>
        <end position="25"/>
    </location>
</feature>
<dbReference type="PANTHER" id="PTHR11599">
    <property type="entry name" value="PROTEASOME SUBUNIT ALPHA/BETA"/>
    <property type="match status" value="1"/>
</dbReference>
<gene>
    <name evidence="6" type="ORF">ALAG00032_LOCUS15273</name>
</gene>
<dbReference type="SMART" id="SM00948">
    <property type="entry name" value="Proteasome_A_N"/>
    <property type="match status" value="1"/>
</dbReference>
<keyword evidence="4" id="KW-0539">Nucleus</keyword>
<accession>A0A7S3NRE4</accession>
<reference evidence="6" key="1">
    <citation type="submission" date="2021-01" db="EMBL/GenBank/DDBJ databases">
        <authorList>
            <person name="Corre E."/>
            <person name="Pelletier E."/>
            <person name="Niang G."/>
            <person name="Scheremetjew M."/>
            <person name="Finn R."/>
            <person name="Kale V."/>
            <person name="Holt S."/>
            <person name="Cochrane G."/>
            <person name="Meng A."/>
            <person name="Brown T."/>
            <person name="Cohen L."/>
        </authorList>
    </citation>
    <scope>NUCLEOTIDE SEQUENCE</scope>
    <source>
        <strain evidence="6">CCMP1510</strain>
    </source>
</reference>
<comment type="similarity">
    <text evidence="3 4">Belongs to the peptidase T1A family.</text>
</comment>
<keyword evidence="2 3" id="KW-0647">Proteasome</keyword>
<dbReference type="InterPro" id="IPR001353">
    <property type="entry name" value="Proteasome_sua/b"/>
</dbReference>
<dbReference type="InterPro" id="IPR023332">
    <property type="entry name" value="Proteasome_alpha-type"/>
</dbReference>